<gene>
    <name evidence="1" type="ORF">AVEN_200287_1</name>
</gene>
<protein>
    <submittedName>
        <fullName evidence="1">Uncharacterized protein</fullName>
    </submittedName>
</protein>
<comment type="caution">
    <text evidence="1">The sequence shown here is derived from an EMBL/GenBank/DDBJ whole genome shotgun (WGS) entry which is preliminary data.</text>
</comment>
<dbReference type="AlphaFoldDB" id="A0A4Y2HHZ2"/>
<accession>A0A4Y2HHZ2</accession>
<proteinExistence type="predicted"/>
<reference evidence="1 2" key="1">
    <citation type="journal article" date="2019" name="Sci. Rep.">
        <title>Orb-weaving spider Araneus ventricosus genome elucidates the spidroin gene catalogue.</title>
        <authorList>
            <person name="Kono N."/>
            <person name="Nakamura H."/>
            <person name="Ohtoshi R."/>
            <person name="Moran D.A.P."/>
            <person name="Shinohara A."/>
            <person name="Yoshida Y."/>
            <person name="Fujiwara M."/>
            <person name="Mori M."/>
            <person name="Tomita M."/>
            <person name="Arakawa K."/>
        </authorList>
    </citation>
    <scope>NUCLEOTIDE SEQUENCE [LARGE SCALE GENOMIC DNA]</scope>
</reference>
<evidence type="ECO:0000313" key="1">
    <source>
        <dbReference type="EMBL" id="GBM64879.1"/>
    </source>
</evidence>
<evidence type="ECO:0000313" key="2">
    <source>
        <dbReference type="Proteomes" id="UP000499080"/>
    </source>
</evidence>
<organism evidence="1 2">
    <name type="scientific">Araneus ventricosus</name>
    <name type="common">Orbweaver spider</name>
    <name type="synonym">Epeira ventricosa</name>
    <dbReference type="NCBI Taxonomy" id="182803"/>
    <lineage>
        <taxon>Eukaryota</taxon>
        <taxon>Metazoa</taxon>
        <taxon>Ecdysozoa</taxon>
        <taxon>Arthropoda</taxon>
        <taxon>Chelicerata</taxon>
        <taxon>Arachnida</taxon>
        <taxon>Araneae</taxon>
        <taxon>Araneomorphae</taxon>
        <taxon>Entelegynae</taxon>
        <taxon>Araneoidea</taxon>
        <taxon>Araneidae</taxon>
        <taxon>Araneus</taxon>
    </lineage>
</organism>
<dbReference type="EMBL" id="BGPR01001949">
    <property type="protein sequence ID" value="GBM64879.1"/>
    <property type="molecule type" value="Genomic_DNA"/>
</dbReference>
<name>A0A4Y2HHZ2_ARAVE</name>
<sequence length="96" mass="10566">MDLVILSSGQLAYGLTCNRPTYAANLQWNRVSNLEPSGPKAETLYLTVLELYISSKFSTNSVSALTDCRSVYSLLSCVTEGDYSKAQTAKWVNFSL</sequence>
<dbReference type="Proteomes" id="UP000499080">
    <property type="component" value="Unassembled WGS sequence"/>
</dbReference>
<keyword evidence="2" id="KW-1185">Reference proteome</keyword>